<proteinExistence type="predicted"/>
<accession>A0AAV4VTP8</accession>
<reference evidence="1 2" key="1">
    <citation type="submission" date="2021-06" db="EMBL/GenBank/DDBJ databases">
        <title>Caerostris darwini draft genome.</title>
        <authorList>
            <person name="Kono N."/>
            <person name="Arakawa K."/>
        </authorList>
    </citation>
    <scope>NUCLEOTIDE SEQUENCE [LARGE SCALE GENOMIC DNA]</scope>
</reference>
<dbReference type="EMBL" id="BPLQ01013636">
    <property type="protein sequence ID" value="GIY73777.1"/>
    <property type="molecule type" value="Genomic_DNA"/>
</dbReference>
<dbReference type="Proteomes" id="UP001054837">
    <property type="component" value="Unassembled WGS sequence"/>
</dbReference>
<name>A0AAV4VTP8_9ARAC</name>
<keyword evidence="2" id="KW-1185">Reference proteome</keyword>
<organism evidence="1 2">
    <name type="scientific">Caerostris darwini</name>
    <dbReference type="NCBI Taxonomy" id="1538125"/>
    <lineage>
        <taxon>Eukaryota</taxon>
        <taxon>Metazoa</taxon>
        <taxon>Ecdysozoa</taxon>
        <taxon>Arthropoda</taxon>
        <taxon>Chelicerata</taxon>
        <taxon>Arachnida</taxon>
        <taxon>Araneae</taxon>
        <taxon>Araneomorphae</taxon>
        <taxon>Entelegynae</taxon>
        <taxon>Araneoidea</taxon>
        <taxon>Araneidae</taxon>
        <taxon>Caerostris</taxon>
    </lineage>
</organism>
<comment type="caution">
    <text evidence="1">The sequence shown here is derived from an EMBL/GenBank/DDBJ whole genome shotgun (WGS) entry which is preliminary data.</text>
</comment>
<sequence>MLDKHRSQDTLMSSRQRCHPVLSDVVRRLLRKENGSYRHNGAELGSVELSENEILSIFIDLKYLREEDSDITQKLPWRPIEMSPG</sequence>
<dbReference type="AlphaFoldDB" id="A0AAV4VTP8"/>
<gene>
    <name evidence="1" type="ORF">CDAR_321611</name>
</gene>
<protein>
    <submittedName>
        <fullName evidence="1">Uncharacterized protein</fullName>
    </submittedName>
</protein>
<evidence type="ECO:0000313" key="2">
    <source>
        <dbReference type="Proteomes" id="UP001054837"/>
    </source>
</evidence>
<evidence type="ECO:0000313" key="1">
    <source>
        <dbReference type="EMBL" id="GIY73777.1"/>
    </source>
</evidence>